<accession>A0A444B7K9</accession>
<name>A0A444B7K9_9MICO</name>
<dbReference type="Proteomes" id="UP000288711">
    <property type="component" value="Unassembled WGS sequence"/>
</dbReference>
<keyword evidence="3" id="KW-1185">Reference proteome</keyword>
<gene>
    <name evidence="2" type="ORF">CWN80_06115</name>
</gene>
<evidence type="ECO:0000256" key="1">
    <source>
        <dbReference type="SAM" id="MobiDB-lite"/>
    </source>
</evidence>
<evidence type="ECO:0000313" key="3">
    <source>
        <dbReference type="Proteomes" id="UP000288711"/>
    </source>
</evidence>
<dbReference type="AlphaFoldDB" id="A0A444B7K9"/>
<organism evidence="2 3">
    <name type="scientific">Janibacter hoylei PVAS-1</name>
    <dbReference type="NCBI Taxonomy" id="1210046"/>
    <lineage>
        <taxon>Bacteria</taxon>
        <taxon>Bacillati</taxon>
        <taxon>Actinomycetota</taxon>
        <taxon>Actinomycetes</taxon>
        <taxon>Micrococcales</taxon>
        <taxon>Intrasporangiaceae</taxon>
        <taxon>Janibacter</taxon>
    </lineage>
</organism>
<dbReference type="EMBL" id="PIPF01000005">
    <property type="protein sequence ID" value="RWU84384.1"/>
    <property type="molecule type" value="Genomic_DNA"/>
</dbReference>
<feature type="region of interest" description="Disordered" evidence="1">
    <location>
        <begin position="1"/>
        <end position="34"/>
    </location>
</feature>
<evidence type="ECO:0000313" key="2">
    <source>
        <dbReference type="EMBL" id="RWU84384.1"/>
    </source>
</evidence>
<feature type="compositionally biased region" description="Basic and acidic residues" evidence="1">
    <location>
        <begin position="1"/>
        <end position="25"/>
    </location>
</feature>
<reference evidence="2 3" key="1">
    <citation type="journal article" date="2009" name="Int. J. Syst. Evol. Microbiol.">
        <title>Janibacter hoylei sp. nov., Bacillus isronensis sp. nov. and Bacillus aryabhattai sp. nov., isolated from cryotubes used for collecting air from the upper atmosphere.</title>
        <authorList>
            <person name="Shivaji S."/>
            <person name="Chaturvedi P."/>
            <person name="Begum Z."/>
            <person name="Pindi P.K."/>
            <person name="Manorama R."/>
            <person name="Padmanaban D.A."/>
            <person name="Shouche Y.S."/>
            <person name="Pawar S."/>
            <person name="Vaishampayan P."/>
            <person name="Dutt C.B."/>
            <person name="Datta G.N."/>
            <person name="Manchanda R.K."/>
            <person name="Rao U.R."/>
            <person name="Bhargava P.M."/>
            <person name="Narlikar J.V."/>
        </authorList>
    </citation>
    <scope>NUCLEOTIDE SEQUENCE [LARGE SCALE GENOMIC DNA]</scope>
    <source>
        <strain evidence="2 3">PVAS-1</strain>
    </source>
</reference>
<sequence>MVSLRSRREDQQTRSESIGIRREGGQVRAAEAGRRGSVGHVEVFRMDGVGTSLAGRSRRLSADRRARPTYTVIWGRAGIPRSLMPRGVTRRHHDSGLRTRSHKRRLCKLITLGSCCKRRPSLQSSLHFDTRCREAAQIAHDTRPALDRPPLMARLCKVGLRSPAQLRRPFGSITVAWWACPPRPRSGCGTLTVSS</sequence>
<protein>
    <submittedName>
        <fullName evidence="2">Uncharacterized protein</fullName>
    </submittedName>
</protein>
<proteinExistence type="predicted"/>
<comment type="caution">
    <text evidence="2">The sequence shown here is derived from an EMBL/GenBank/DDBJ whole genome shotgun (WGS) entry which is preliminary data.</text>
</comment>